<dbReference type="EMBL" id="CP139781">
    <property type="protein sequence ID" value="WRQ86766.1"/>
    <property type="molecule type" value="Genomic_DNA"/>
</dbReference>
<dbReference type="InterPro" id="IPR004629">
    <property type="entry name" value="WecG_TagA_CpsF"/>
</dbReference>
<dbReference type="RefSeq" id="WP_221030602.1">
    <property type="nucleotide sequence ID" value="NZ_CP139781.1"/>
</dbReference>
<evidence type="ECO:0000313" key="4">
    <source>
        <dbReference type="Proteomes" id="UP000738431"/>
    </source>
</evidence>
<dbReference type="Proteomes" id="UP000738431">
    <property type="component" value="Chromosome"/>
</dbReference>
<keyword evidence="1" id="KW-0328">Glycosyltransferase</keyword>
<name>A0ABZ1C5H0_9BACT</name>
<keyword evidence="2" id="KW-0808">Transferase</keyword>
<organism evidence="3 4">
    <name type="scientific">Actomonas aquatica</name>
    <dbReference type="NCBI Taxonomy" id="2866162"/>
    <lineage>
        <taxon>Bacteria</taxon>
        <taxon>Pseudomonadati</taxon>
        <taxon>Verrucomicrobiota</taxon>
        <taxon>Opitutia</taxon>
        <taxon>Opitutales</taxon>
        <taxon>Opitutaceae</taxon>
        <taxon>Actomonas</taxon>
    </lineage>
</organism>
<dbReference type="Pfam" id="PF03808">
    <property type="entry name" value="Glyco_tran_WecG"/>
    <property type="match status" value="1"/>
</dbReference>
<protein>
    <submittedName>
        <fullName evidence="3">WecB/TagA/CpsF family glycosyltransferase</fullName>
    </submittedName>
</protein>
<sequence>MLPPRYNVLGVGVHALDLARATRLVIETSATPRSGYVCVADARSIIETRDDPALREIFNQAFLVTTDGMPLVWRGPPGTQRVYGPDLLLAVCDAGRASGLRHYFYGGAPGVATDLAAKLSQRFPGLAVAGTHTPPYRELTAEEENVLIADIATARPHVVWVGISTPKQERFMARLAPRLEAGLLIGVGAAFDFHSGRIAQAPRWIQRIGFEWLYRICREPGRLGPRYLRTHPRFFWLMLRELLTGRS</sequence>
<gene>
    <name evidence="3" type="ORF">K1X11_018290</name>
</gene>
<keyword evidence="4" id="KW-1185">Reference proteome</keyword>
<dbReference type="NCBIfam" id="TIGR00696">
    <property type="entry name" value="wecG_tagA_cpsF"/>
    <property type="match status" value="1"/>
</dbReference>
<proteinExistence type="predicted"/>
<reference evidence="3 4" key="1">
    <citation type="submission" date="2023-12" db="EMBL/GenBank/DDBJ databases">
        <title>Description of an unclassified Opitutus bacterium of Verrucomicrobiota.</title>
        <authorList>
            <person name="Zhang D.-F."/>
        </authorList>
    </citation>
    <scope>NUCLEOTIDE SEQUENCE [LARGE SCALE GENOMIC DNA]</scope>
    <source>
        <strain evidence="3 4">WL0086</strain>
    </source>
</reference>
<evidence type="ECO:0000256" key="2">
    <source>
        <dbReference type="ARBA" id="ARBA00022679"/>
    </source>
</evidence>
<evidence type="ECO:0000313" key="3">
    <source>
        <dbReference type="EMBL" id="WRQ86766.1"/>
    </source>
</evidence>
<dbReference type="PANTHER" id="PTHR34136">
    <property type="match status" value="1"/>
</dbReference>
<evidence type="ECO:0000256" key="1">
    <source>
        <dbReference type="ARBA" id="ARBA00022676"/>
    </source>
</evidence>
<accession>A0ABZ1C5H0</accession>
<dbReference type="CDD" id="cd06533">
    <property type="entry name" value="Glyco_transf_WecG_TagA"/>
    <property type="match status" value="1"/>
</dbReference>
<dbReference type="PANTHER" id="PTHR34136:SF1">
    <property type="entry name" value="UDP-N-ACETYL-D-MANNOSAMINURONIC ACID TRANSFERASE"/>
    <property type="match status" value="1"/>
</dbReference>